<comment type="caution">
    <text evidence="2">The sequence shown here is derived from an EMBL/GenBank/DDBJ whole genome shotgun (WGS) entry which is preliminary data.</text>
</comment>
<dbReference type="RefSeq" id="WP_345231014.1">
    <property type="nucleotide sequence ID" value="NZ_BAABIQ010000007.1"/>
</dbReference>
<dbReference type="Pfam" id="PF00903">
    <property type="entry name" value="Glyoxalase"/>
    <property type="match status" value="1"/>
</dbReference>
<gene>
    <name evidence="2" type="ORF">GCM10023231_13680</name>
</gene>
<evidence type="ECO:0000259" key="1">
    <source>
        <dbReference type="PROSITE" id="PS51819"/>
    </source>
</evidence>
<reference evidence="3" key="1">
    <citation type="journal article" date="2019" name="Int. J. Syst. Evol. Microbiol.">
        <title>The Global Catalogue of Microorganisms (GCM) 10K type strain sequencing project: providing services to taxonomists for standard genome sequencing and annotation.</title>
        <authorList>
            <consortium name="The Broad Institute Genomics Platform"/>
            <consortium name="The Broad Institute Genome Sequencing Center for Infectious Disease"/>
            <person name="Wu L."/>
            <person name="Ma J."/>
        </authorList>
    </citation>
    <scope>NUCLEOTIDE SEQUENCE [LARGE SCALE GENOMIC DNA]</scope>
    <source>
        <strain evidence="3">JCM 18200</strain>
    </source>
</reference>
<dbReference type="PROSITE" id="PS51819">
    <property type="entry name" value="VOC"/>
    <property type="match status" value="1"/>
</dbReference>
<dbReference type="InterPro" id="IPR004360">
    <property type="entry name" value="Glyas_Fos-R_dOase_dom"/>
</dbReference>
<dbReference type="SUPFAM" id="SSF54593">
    <property type="entry name" value="Glyoxalase/Bleomycin resistance protein/Dihydroxybiphenyl dioxygenase"/>
    <property type="match status" value="1"/>
</dbReference>
<dbReference type="Gene3D" id="3.10.180.10">
    <property type="entry name" value="2,3-Dihydroxybiphenyl 1,2-Dioxygenase, domain 1"/>
    <property type="match status" value="1"/>
</dbReference>
<accession>A0ABP9AVT5</accession>
<evidence type="ECO:0000313" key="3">
    <source>
        <dbReference type="Proteomes" id="UP001501411"/>
    </source>
</evidence>
<organism evidence="2 3">
    <name type="scientific">Olivibacter ginsenosidimutans</name>
    <dbReference type="NCBI Taxonomy" id="1176537"/>
    <lineage>
        <taxon>Bacteria</taxon>
        <taxon>Pseudomonadati</taxon>
        <taxon>Bacteroidota</taxon>
        <taxon>Sphingobacteriia</taxon>
        <taxon>Sphingobacteriales</taxon>
        <taxon>Sphingobacteriaceae</taxon>
        <taxon>Olivibacter</taxon>
    </lineage>
</organism>
<sequence>MLNKSKAFSGFSVDHLEKAKAFYSNTLGLTIRDNPMGVLELHLLGNNPLIIYPKSNHSPATYTVLNFPVANIEETVDALTAKGVTFLSYTGDLQTNERGIHNAEGQLKGPKIAWFTDPAGNILSILEE</sequence>
<feature type="domain" description="VOC" evidence="1">
    <location>
        <begin position="5"/>
        <end position="128"/>
    </location>
</feature>
<keyword evidence="3" id="KW-1185">Reference proteome</keyword>
<name>A0ABP9AVT5_9SPHI</name>
<dbReference type="Proteomes" id="UP001501411">
    <property type="component" value="Unassembled WGS sequence"/>
</dbReference>
<dbReference type="InterPro" id="IPR029068">
    <property type="entry name" value="Glyas_Bleomycin-R_OHBP_Dase"/>
</dbReference>
<evidence type="ECO:0000313" key="2">
    <source>
        <dbReference type="EMBL" id="GAA4786835.1"/>
    </source>
</evidence>
<dbReference type="InterPro" id="IPR037523">
    <property type="entry name" value="VOC_core"/>
</dbReference>
<dbReference type="EMBL" id="BAABIQ010000007">
    <property type="protein sequence ID" value="GAA4786835.1"/>
    <property type="molecule type" value="Genomic_DNA"/>
</dbReference>
<proteinExistence type="predicted"/>
<protein>
    <submittedName>
        <fullName evidence="2">VOC family protein</fullName>
    </submittedName>
</protein>